<gene>
    <name evidence="1" type="ORF">EJ02DRAFT_178677</name>
</gene>
<reference evidence="1" key="1">
    <citation type="journal article" date="2020" name="Stud. Mycol.">
        <title>101 Dothideomycetes genomes: a test case for predicting lifestyles and emergence of pathogens.</title>
        <authorList>
            <person name="Haridas S."/>
            <person name="Albert R."/>
            <person name="Binder M."/>
            <person name="Bloem J."/>
            <person name="Labutti K."/>
            <person name="Salamov A."/>
            <person name="Andreopoulos B."/>
            <person name="Baker S."/>
            <person name="Barry K."/>
            <person name="Bills G."/>
            <person name="Bluhm B."/>
            <person name="Cannon C."/>
            <person name="Castanera R."/>
            <person name="Culley D."/>
            <person name="Daum C."/>
            <person name="Ezra D."/>
            <person name="Gonzalez J."/>
            <person name="Henrissat B."/>
            <person name="Kuo A."/>
            <person name="Liang C."/>
            <person name="Lipzen A."/>
            <person name="Lutzoni F."/>
            <person name="Magnuson J."/>
            <person name="Mondo S."/>
            <person name="Nolan M."/>
            <person name="Ohm R."/>
            <person name="Pangilinan J."/>
            <person name="Park H.-J."/>
            <person name="Ramirez L."/>
            <person name="Alfaro M."/>
            <person name="Sun H."/>
            <person name="Tritt A."/>
            <person name="Yoshinaga Y."/>
            <person name="Zwiers L.-H."/>
            <person name="Turgeon B."/>
            <person name="Goodwin S."/>
            <person name="Spatafora J."/>
            <person name="Crous P."/>
            <person name="Grigoriev I."/>
        </authorList>
    </citation>
    <scope>NUCLEOTIDE SEQUENCE</scope>
    <source>
        <strain evidence="1">CBS 161.51</strain>
    </source>
</reference>
<dbReference type="EMBL" id="ML976037">
    <property type="protein sequence ID" value="KAF1942251.1"/>
    <property type="molecule type" value="Genomic_DNA"/>
</dbReference>
<accession>A0A6A5SNS2</accession>
<proteinExistence type="predicted"/>
<dbReference type="OrthoDB" id="5229512at2759"/>
<dbReference type="Proteomes" id="UP000800038">
    <property type="component" value="Unassembled WGS sequence"/>
</dbReference>
<protein>
    <submittedName>
        <fullName evidence="1">Uncharacterized protein</fullName>
    </submittedName>
</protein>
<evidence type="ECO:0000313" key="1">
    <source>
        <dbReference type="EMBL" id="KAF1942251.1"/>
    </source>
</evidence>
<keyword evidence="2" id="KW-1185">Reference proteome</keyword>
<name>A0A6A5SNS2_9PLEO</name>
<dbReference type="PANTHER" id="PTHR42085">
    <property type="entry name" value="F-BOX DOMAIN-CONTAINING PROTEIN"/>
    <property type="match status" value="1"/>
</dbReference>
<dbReference type="PANTHER" id="PTHR42085:SF2">
    <property type="entry name" value="F-BOX DOMAIN-CONTAINING PROTEIN"/>
    <property type="match status" value="1"/>
</dbReference>
<evidence type="ECO:0000313" key="2">
    <source>
        <dbReference type="Proteomes" id="UP000800038"/>
    </source>
</evidence>
<sequence length="446" mass="50208">MSSFQPAQPFRFFDLPGEIRNNIYDLLLCSWNNELEQAPDMISKLSRRRPAYASTALFHTNKQIYAEASDYMIKRNQFVRITCRGLDVRKLFLAEGVPVITTDARKVSLFNGYVMHMTLSKPAFSPSAFQFAEFEMMMLRADLPVLCAQLDVESVMADANSTTSEHASIHASIRFNCAHSRFFTTKVQERLLNPVATLLRGIPNLSISGPVDTTLAEAVKHEIAGPRWTDPDATLEEIGMGVDVGKRQWQQDNIYAAAESWAYAMRTLERMRHSSSWIGLHKVGGEKFVNKTADLHFTLNLLHAQFLQADMSRHQVQGPLVQRNGRIALHHLHKCETASARFAQHAAATWTPSNQQTAKMLFRHARCLRLMKDSASRVKAVTLIEEAAALAPTDLAIRDEKDLVFMWNAELEELQRSVAERVSESATAERSSVWTVVISVFAQLAS</sequence>
<organism evidence="1 2">
    <name type="scientific">Clathrospora elynae</name>
    <dbReference type="NCBI Taxonomy" id="706981"/>
    <lineage>
        <taxon>Eukaryota</taxon>
        <taxon>Fungi</taxon>
        <taxon>Dikarya</taxon>
        <taxon>Ascomycota</taxon>
        <taxon>Pezizomycotina</taxon>
        <taxon>Dothideomycetes</taxon>
        <taxon>Pleosporomycetidae</taxon>
        <taxon>Pleosporales</taxon>
        <taxon>Diademaceae</taxon>
        <taxon>Clathrospora</taxon>
    </lineage>
</organism>
<dbReference type="InterPro" id="IPR038883">
    <property type="entry name" value="AN11006-like"/>
</dbReference>
<dbReference type="AlphaFoldDB" id="A0A6A5SNS2"/>